<keyword evidence="2" id="KW-1185">Reference proteome</keyword>
<organism evidence="1 2">
    <name type="scientific">Dolichospermum compactum NIES-806</name>
    <dbReference type="NCBI Taxonomy" id="1973481"/>
    <lineage>
        <taxon>Bacteria</taxon>
        <taxon>Bacillati</taxon>
        <taxon>Cyanobacteriota</taxon>
        <taxon>Cyanophyceae</taxon>
        <taxon>Nostocales</taxon>
        <taxon>Aphanizomenonaceae</taxon>
        <taxon>Dolichospermum</taxon>
        <taxon>Dolichospermum compactum</taxon>
    </lineage>
</organism>
<proteinExistence type="predicted"/>
<dbReference type="AlphaFoldDB" id="A0A1Z4V2H9"/>
<name>A0A1Z4V2H9_9CYAN</name>
<reference evidence="1 2" key="1">
    <citation type="submission" date="2017-06" db="EMBL/GenBank/DDBJ databases">
        <title>Genome sequencing of cyanobaciteial culture collection at National Institute for Environmental Studies (NIES).</title>
        <authorList>
            <person name="Hirose Y."/>
            <person name="Shimura Y."/>
            <person name="Fujisawa T."/>
            <person name="Nakamura Y."/>
            <person name="Kawachi M."/>
        </authorList>
    </citation>
    <scope>NUCLEOTIDE SEQUENCE [LARGE SCALE GENOMIC DNA]</scope>
    <source>
        <strain evidence="1 2">NIES-806</strain>
    </source>
</reference>
<evidence type="ECO:0000313" key="2">
    <source>
        <dbReference type="Proteomes" id="UP000218702"/>
    </source>
</evidence>
<evidence type="ECO:0000313" key="1">
    <source>
        <dbReference type="EMBL" id="BAZ85644.1"/>
    </source>
</evidence>
<accession>A0A1Z4V2H9</accession>
<dbReference type="EMBL" id="AP018316">
    <property type="protein sequence ID" value="BAZ85644.1"/>
    <property type="molecule type" value="Genomic_DNA"/>
</dbReference>
<gene>
    <name evidence="1" type="ORF">NIES806_18480</name>
</gene>
<sequence>MFISKINDTVQVTPGNTVSNYHIQISVINQIIMPDGNGQFNGSKLVTLIHGGKVLMVNSRTRNGLILFKEYHAEFAGPGAAIGGDHDSDCQGILPIGNLSLLIPESHEDRQKAYLLRRQWIRLIKQITEGQIAKERVKKILDQFEVFFPSEIVACIPDEAFAMLVGVLTQTVTIVRHVGIDTENE</sequence>
<dbReference type="KEGG" id="dcm:NIES806_18480"/>
<dbReference type="Proteomes" id="UP000218702">
    <property type="component" value="Chromosome"/>
</dbReference>
<protein>
    <submittedName>
        <fullName evidence="1">Uncharacterized protein</fullName>
    </submittedName>
</protein>